<gene>
    <name evidence="3" type="ORF">SAMN05421804_104256</name>
</gene>
<dbReference type="EMBL" id="FNDZ01000004">
    <property type="protein sequence ID" value="SDI81779.1"/>
    <property type="molecule type" value="Genomic_DNA"/>
</dbReference>
<evidence type="ECO:0000313" key="3">
    <source>
        <dbReference type="EMBL" id="SDI81779.1"/>
    </source>
</evidence>
<keyword evidence="2" id="KW-1133">Transmembrane helix</keyword>
<dbReference type="Proteomes" id="UP000183255">
    <property type="component" value="Unassembled WGS sequence"/>
</dbReference>
<keyword evidence="2" id="KW-0472">Membrane</keyword>
<reference evidence="3 4" key="1">
    <citation type="submission" date="2016-10" db="EMBL/GenBank/DDBJ databases">
        <authorList>
            <person name="de Groot N.N."/>
        </authorList>
    </citation>
    <scope>NUCLEOTIDE SEQUENCE [LARGE SCALE GENOMIC DNA]</scope>
    <source>
        <strain evidence="3 4">CGMCC 1.5058</strain>
    </source>
</reference>
<proteinExistence type="predicted"/>
<keyword evidence="2" id="KW-0812">Transmembrane</keyword>
<protein>
    <submittedName>
        <fullName evidence="3">Uncharacterized protein</fullName>
    </submittedName>
</protein>
<organism evidence="3 4">
    <name type="scientific">Proteiniclasticum ruminis</name>
    <dbReference type="NCBI Taxonomy" id="398199"/>
    <lineage>
        <taxon>Bacteria</taxon>
        <taxon>Bacillati</taxon>
        <taxon>Bacillota</taxon>
        <taxon>Clostridia</taxon>
        <taxon>Eubacteriales</taxon>
        <taxon>Clostridiaceae</taxon>
        <taxon>Proteiniclasticum</taxon>
    </lineage>
</organism>
<dbReference type="RefSeq" id="WP_051651572.1">
    <property type="nucleotide sequence ID" value="NZ_FNDZ01000004.1"/>
</dbReference>
<feature type="coiled-coil region" evidence="1">
    <location>
        <begin position="260"/>
        <end position="323"/>
    </location>
</feature>
<evidence type="ECO:0000256" key="1">
    <source>
        <dbReference type="SAM" id="Coils"/>
    </source>
</evidence>
<feature type="transmembrane region" description="Helical" evidence="2">
    <location>
        <begin position="93"/>
        <end position="110"/>
    </location>
</feature>
<sequence length="510" mass="57350">MKFEMDKVVKKSEELMKKGEDLAKDVLPKVKETTSEWKDSLSSMMDKGVHSAQTIFDKKEDIKTEAVDLISNKKKEVNSLVSSKSDKKNTGKVVAGVALAAAAAAVYALYKKNKIRNENLKEEYSEKLTRWAELDLSQLDTETDDLSTPVKLLPDKIYKMGTNATVGNLVVNVSAPSSSEPFNPEESGEPLADLSIKKAFFDKTAAVKDKIKAKIEEGKLQTKLGSMEAKDKYVEIKDLAEDKIDAMKSKVDDTITPNVKEKAEELKLEAEIKAEELKEEFSEKKEEAKKKFEHLKTQMSKGADELEEKAEETLDQTDGFMKNDLAVGEEDDFIPTEDEFVDAPFGVQEVLEDPKEEGEGLKEKAKHLAEAAKEKLKAEKPPVDLKDLVEYKVTIHNKGEEDYTFNPMQLQLYDLLKRAVYLVPKHAEGTTIGRVVVKPGETYTGKLFVKKNLGKKQGILFFEDLSLSHSVLFLGEGEETVEVDTDLVLDEDYLYADEEVLEEHVEYKRL</sequence>
<evidence type="ECO:0000313" key="4">
    <source>
        <dbReference type="Proteomes" id="UP000183255"/>
    </source>
</evidence>
<accession>A0A1G8NNF6</accession>
<keyword evidence="1" id="KW-0175">Coiled coil</keyword>
<evidence type="ECO:0000256" key="2">
    <source>
        <dbReference type="SAM" id="Phobius"/>
    </source>
</evidence>
<name>A0A1G8NNF6_9CLOT</name>
<dbReference type="AlphaFoldDB" id="A0A1G8NNF6"/>